<dbReference type="Proteomes" id="UP000190890">
    <property type="component" value="Unassembled WGS sequence"/>
</dbReference>
<comment type="caution">
    <text evidence="1">The sequence shown here is derived from an EMBL/GenBank/DDBJ whole genome shotgun (WGS) entry which is preliminary data.</text>
</comment>
<dbReference type="EMBL" id="LZZM01000127">
    <property type="protein sequence ID" value="OOM78340.1"/>
    <property type="molecule type" value="Genomic_DNA"/>
</dbReference>
<protein>
    <submittedName>
        <fullName evidence="1">Uncharacterized protein</fullName>
    </submittedName>
</protein>
<evidence type="ECO:0000313" key="1">
    <source>
        <dbReference type="EMBL" id="OOM78340.1"/>
    </source>
</evidence>
<dbReference type="STRING" id="29367.CLPUN_19490"/>
<accession>A0A1S8TKP9</accession>
<sequence>MNIVDKSVQVVTKTDGAGIVKPLCFSITDDDESGEVINVERLVRRDKEKIGGDYIYTFTCEIIKDNMKMLCDLRLNLSTNEWILYRM</sequence>
<dbReference type="OrthoDB" id="1707431at2"/>
<dbReference type="AlphaFoldDB" id="A0A1S8TKP9"/>
<keyword evidence="2" id="KW-1185">Reference proteome</keyword>
<name>A0A1S8TKP9_9CLOT</name>
<reference evidence="1 2" key="1">
    <citation type="submission" date="2016-05" db="EMBL/GenBank/DDBJ databases">
        <title>Microbial solvent formation.</title>
        <authorList>
            <person name="Poehlein A."/>
            <person name="Montoya Solano J.D."/>
            <person name="Flitsch S."/>
            <person name="Krabben P."/>
            <person name="Duerre P."/>
            <person name="Daniel R."/>
        </authorList>
    </citation>
    <scope>NUCLEOTIDE SEQUENCE [LARGE SCALE GENOMIC DNA]</scope>
    <source>
        <strain evidence="1 2">DSM 2619</strain>
    </source>
</reference>
<evidence type="ECO:0000313" key="2">
    <source>
        <dbReference type="Proteomes" id="UP000190890"/>
    </source>
</evidence>
<organism evidence="1 2">
    <name type="scientific">Clostridium puniceum</name>
    <dbReference type="NCBI Taxonomy" id="29367"/>
    <lineage>
        <taxon>Bacteria</taxon>
        <taxon>Bacillati</taxon>
        <taxon>Bacillota</taxon>
        <taxon>Clostridia</taxon>
        <taxon>Eubacteriales</taxon>
        <taxon>Clostridiaceae</taxon>
        <taxon>Clostridium</taxon>
    </lineage>
</organism>
<proteinExistence type="predicted"/>
<dbReference type="RefSeq" id="WP_077847109.1">
    <property type="nucleotide sequence ID" value="NZ_LZZM01000127.1"/>
</dbReference>
<gene>
    <name evidence="1" type="ORF">CLPUN_19490</name>
</gene>